<dbReference type="InterPro" id="IPR032710">
    <property type="entry name" value="NTF2-like_dom_sf"/>
</dbReference>
<comment type="caution">
    <text evidence="1">The sequence shown here is derived from an EMBL/GenBank/DDBJ whole genome shotgun (WGS) entry which is preliminary data.</text>
</comment>
<proteinExistence type="predicted"/>
<dbReference type="GO" id="GO:0030638">
    <property type="term" value="P:polyketide metabolic process"/>
    <property type="evidence" value="ECO:0007669"/>
    <property type="project" value="InterPro"/>
</dbReference>
<dbReference type="Proteomes" id="UP000294848">
    <property type="component" value="Unassembled WGS sequence"/>
</dbReference>
<dbReference type="OrthoDB" id="7876517at2"/>
<evidence type="ECO:0000313" key="1">
    <source>
        <dbReference type="EMBL" id="TDO03216.1"/>
    </source>
</evidence>
<dbReference type="EMBL" id="SNWI01000003">
    <property type="protein sequence ID" value="TDO03216.1"/>
    <property type="molecule type" value="Genomic_DNA"/>
</dbReference>
<dbReference type="SUPFAM" id="SSF54427">
    <property type="entry name" value="NTF2-like"/>
    <property type="match status" value="1"/>
</dbReference>
<keyword evidence="1" id="KW-0413">Isomerase</keyword>
<dbReference type="RefSeq" id="WP_133464590.1">
    <property type="nucleotide sequence ID" value="NZ_SNWI01000003.1"/>
</dbReference>
<dbReference type="Gene3D" id="3.10.450.50">
    <property type="match status" value="1"/>
</dbReference>
<dbReference type="Pfam" id="PF07366">
    <property type="entry name" value="SnoaL"/>
    <property type="match status" value="1"/>
</dbReference>
<dbReference type="GO" id="GO:0016853">
    <property type="term" value="F:isomerase activity"/>
    <property type="evidence" value="ECO:0007669"/>
    <property type="project" value="UniProtKB-KW"/>
</dbReference>
<gene>
    <name evidence="1" type="ORF">DET52_103157</name>
</gene>
<name>A0A4R6H6S8_9BACT</name>
<dbReference type="InterPro" id="IPR009959">
    <property type="entry name" value="Cyclase_SnoaL-like"/>
</dbReference>
<accession>A0A4R6H6S8</accession>
<dbReference type="PROSITE" id="PS51257">
    <property type="entry name" value="PROKAR_LIPOPROTEIN"/>
    <property type="match status" value="1"/>
</dbReference>
<dbReference type="PANTHER" id="PTHR38436">
    <property type="entry name" value="POLYKETIDE CYCLASE SNOAL-LIKE DOMAIN"/>
    <property type="match status" value="1"/>
</dbReference>
<evidence type="ECO:0000313" key="2">
    <source>
        <dbReference type="Proteomes" id="UP000294848"/>
    </source>
</evidence>
<reference evidence="1 2" key="1">
    <citation type="submission" date="2019-03" db="EMBL/GenBank/DDBJ databases">
        <title>Freshwater and sediment microbial communities from various areas in North America, analyzing microbe dynamics in response to fracking.</title>
        <authorList>
            <person name="Lamendella R."/>
        </authorList>
    </citation>
    <scope>NUCLEOTIDE SEQUENCE [LARGE SCALE GENOMIC DNA]</scope>
    <source>
        <strain evidence="1 2">114D</strain>
    </source>
</reference>
<protein>
    <submittedName>
        <fullName evidence="1">Steroid delta-isomerase-like uncharacterized protein</fullName>
    </submittedName>
</protein>
<dbReference type="PANTHER" id="PTHR38436:SF1">
    <property type="entry name" value="ESTER CYCLASE"/>
    <property type="match status" value="1"/>
</dbReference>
<sequence>MKNIVFMFLASLFLFGTSCEDKTAMAELEAFKLKQQVQQQNKEIVRKYWDGKWNERRPEVLDELQSPDVVYHGTSMQMNGRDEYNEVYASYLSAMQNSQVQINQLIAEDDFVMSRVRLKAVHKGELDGLPATGNEVVVSMFTIFRLVDGKIVEEWEVMDELGMMAQLGFELQLKEALEK</sequence>
<dbReference type="AlphaFoldDB" id="A0A4R6H6S8"/>
<organism evidence="1 2">
    <name type="scientific">Sunxiuqinia elliptica</name>
    <dbReference type="NCBI Taxonomy" id="655355"/>
    <lineage>
        <taxon>Bacteria</taxon>
        <taxon>Pseudomonadati</taxon>
        <taxon>Bacteroidota</taxon>
        <taxon>Bacteroidia</taxon>
        <taxon>Marinilabiliales</taxon>
        <taxon>Prolixibacteraceae</taxon>
        <taxon>Sunxiuqinia</taxon>
    </lineage>
</organism>